<name>A0ABP3H9H9_9LACT</name>
<reference evidence="4" key="1">
    <citation type="journal article" date="2019" name="Int. J. Syst. Evol. Microbiol.">
        <title>The Global Catalogue of Microorganisms (GCM) 10K type strain sequencing project: providing services to taxonomists for standard genome sequencing and annotation.</title>
        <authorList>
            <consortium name="The Broad Institute Genomics Platform"/>
            <consortium name="The Broad Institute Genome Sequencing Center for Infectious Disease"/>
            <person name="Wu L."/>
            <person name="Ma J."/>
        </authorList>
    </citation>
    <scope>NUCLEOTIDE SEQUENCE [LARGE SCALE GENOMIC DNA]</scope>
    <source>
        <strain evidence="4">JCM 12662</strain>
    </source>
</reference>
<dbReference type="PANTHER" id="PTHR21043">
    <property type="entry name" value="IOJAP SUPERFAMILY ORTHOLOG"/>
    <property type="match status" value="1"/>
</dbReference>
<sequence length="120" mass="13730">MTHSSINVLEYVIKAADSKIAQDILALDMKDVSFLADYFVIMHANNERQLGAIADSILEAASKHNQSVKRVEGKEGAKWILIDLGDVIIHIFNEEERDFYKLERLWSDAEHVDISDWLDQ</sequence>
<comment type="similarity">
    <text evidence="1 2">Belongs to the Iojap/RsfS family.</text>
</comment>
<proteinExistence type="inferred from homology"/>
<evidence type="ECO:0000256" key="2">
    <source>
        <dbReference type="HAMAP-Rule" id="MF_01477"/>
    </source>
</evidence>
<dbReference type="Proteomes" id="UP001501166">
    <property type="component" value="Unassembled WGS sequence"/>
</dbReference>
<dbReference type="PANTHER" id="PTHR21043:SF0">
    <property type="entry name" value="MITOCHONDRIAL ASSEMBLY OF RIBOSOMAL LARGE SUBUNIT PROTEIN 1"/>
    <property type="match status" value="1"/>
</dbReference>
<dbReference type="NCBIfam" id="TIGR00090">
    <property type="entry name" value="rsfS_iojap_ybeB"/>
    <property type="match status" value="1"/>
</dbReference>
<organism evidence="3 4">
    <name type="scientific">Alkalibacterium iburiense</name>
    <dbReference type="NCBI Taxonomy" id="290589"/>
    <lineage>
        <taxon>Bacteria</taxon>
        <taxon>Bacillati</taxon>
        <taxon>Bacillota</taxon>
        <taxon>Bacilli</taxon>
        <taxon>Lactobacillales</taxon>
        <taxon>Carnobacteriaceae</taxon>
        <taxon>Alkalibacterium</taxon>
    </lineage>
</organism>
<comment type="caution">
    <text evidence="3">The sequence shown here is derived from an EMBL/GenBank/DDBJ whole genome shotgun (WGS) entry which is preliminary data.</text>
</comment>
<keyword evidence="2" id="KW-0963">Cytoplasm</keyword>
<comment type="function">
    <text evidence="2">Functions as a ribosomal silencing factor. Interacts with ribosomal protein uL14 (rplN), blocking formation of intersubunit bridge B8. Prevents association of the 30S and 50S ribosomal subunits and the formation of functional ribosomes, thus repressing translation.</text>
</comment>
<dbReference type="InterPro" id="IPR004394">
    <property type="entry name" value="Iojap/RsfS/C7orf30"/>
</dbReference>
<dbReference type="HAMAP" id="MF_01477">
    <property type="entry name" value="Iojap_RsfS"/>
    <property type="match status" value="1"/>
</dbReference>
<keyword evidence="2" id="KW-0810">Translation regulation</keyword>
<evidence type="ECO:0000256" key="1">
    <source>
        <dbReference type="ARBA" id="ARBA00010574"/>
    </source>
</evidence>
<keyword evidence="2" id="KW-0678">Repressor</keyword>
<dbReference type="RefSeq" id="WP_343755687.1">
    <property type="nucleotide sequence ID" value="NZ_BAAACW010000109.1"/>
</dbReference>
<gene>
    <name evidence="2 3" type="primary">rsfS</name>
    <name evidence="3" type="ORF">GCM10008932_17090</name>
</gene>
<dbReference type="Gene3D" id="3.30.460.10">
    <property type="entry name" value="Beta Polymerase, domain 2"/>
    <property type="match status" value="1"/>
</dbReference>
<protein>
    <recommendedName>
        <fullName evidence="2">Ribosomal silencing factor RsfS</fullName>
    </recommendedName>
</protein>
<keyword evidence="4" id="KW-1185">Reference proteome</keyword>
<evidence type="ECO:0000313" key="4">
    <source>
        <dbReference type="Proteomes" id="UP001501166"/>
    </source>
</evidence>
<comment type="subunit">
    <text evidence="2">Interacts with ribosomal protein uL14 (rplN).</text>
</comment>
<accession>A0ABP3H9H9</accession>
<dbReference type="EMBL" id="BAAACW010000109">
    <property type="protein sequence ID" value="GAA0365475.1"/>
    <property type="molecule type" value="Genomic_DNA"/>
</dbReference>
<dbReference type="InterPro" id="IPR043519">
    <property type="entry name" value="NT_sf"/>
</dbReference>
<dbReference type="Pfam" id="PF02410">
    <property type="entry name" value="RsfS"/>
    <property type="match status" value="1"/>
</dbReference>
<comment type="subcellular location">
    <subcellularLocation>
        <location evidence="2">Cytoplasm</location>
    </subcellularLocation>
</comment>
<dbReference type="SUPFAM" id="SSF81301">
    <property type="entry name" value="Nucleotidyltransferase"/>
    <property type="match status" value="1"/>
</dbReference>
<evidence type="ECO:0000313" key="3">
    <source>
        <dbReference type="EMBL" id="GAA0365475.1"/>
    </source>
</evidence>